<organism evidence="1 2">
    <name type="scientific">Oryza meyeriana var. granulata</name>
    <dbReference type="NCBI Taxonomy" id="110450"/>
    <lineage>
        <taxon>Eukaryota</taxon>
        <taxon>Viridiplantae</taxon>
        <taxon>Streptophyta</taxon>
        <taxon>Embryophyta</taxon>
        <taxon>Tracheophyta</taxon>
        <taxon>Spermatophyta</taxon>
        <taxon>Magnoliopsida</taxon>
        <taxon>Liliopsida</taxon>
        <taxon>Poales</taxon>
        <taxon>Poaceae</taxon>
        <taxon>BOP clade</taxon>
        <taxon>Oryzoideae</taxon>
        <taxon>Oryzeae</taxon>
        <taxon>Oryzinae</taxon>
        <taxon>Oryza</taxon>
        <taxon>Oryza meyeriana</taxon>
    </lineage>
</organism>
<dbReference type="Gene3D" id="2.40.70.10">
    <property type="entry name" value="Acid Proteases"/>
    <property type="match status" value="1"/>
</dbReference>
<dbReference type="OrthoDB" id="1937476at2759"/>
<keyword evidence="2" id="KW-1185">Reference proteome</keyword>
<comment type="caution">
    <text evidence="1">The sequence shown here is derived from an EMBL/GenBank/DDBJ whole genome shotgun (WGS) entry which is preliminary data.</text>
</comment>
<dbReference type="Proteomes" id="UP000479710">
    <property type="component" value="Unassembled WGS sequence"/>
</dbReference>
<dbReference type="PANTHER" id="PTHR33240:SF15">
    <property type="entry name" value="GAG-PRO-LIKE PROTEIN"/>
    <property type="match status" value="1"/>
</dbReference>
<accession>A0A6G1BQC8</accession>
<dbReference type="SUPFAM" id="SSF50630">
    <property type="entry name" value="Acid proteases"/>
    <property type="match status" value="1"/>
</dbReference>
<dbReference type="CDD" id="cd00303">
    <property type="entry name" value="retropepsin_like"/>
    <property type="match status" value="1"/>
</dbReference>
<dbReference type="AlphaFoldDB" id="A0A6G1BQC8"/>
<gene>
    <name evidence="1" type="ORF">E2562_034962</name>
</gene>
<evidence type="ECO:0000313" key="2">
    <source>
        <dbReference type="Proteomes" id="UP000479710"/>
    </source>
</evidence>
<name>A0A6G1BQC8_9ORYZ</name>
<evidence type="ECO:0008006" key="3">
    <source>
        <dbReference type="Google" id="ProtNLM"/>
    </source>
</evidence>
<sequence length="158" mass="17335">MAGHPQIPAWAGVPIAFTPEDGHGRLFPHNDTMVITVRVEEADVHCVLVDRGSSTDILFVFAFDQMWIPRSRLTRAKRPLKGFNGDLVEALGQIELPVCFGRGTEAHTGINFDVVDLPYTYNVIMGRGTLNKFGAAVDQNYLCMKIPGPSGVIMIHGD</sequence>
<dbReference type="PANTHER" id="PTHR33240">
    <property type="entry name" value="OS08G0508500 PROTEIN"/>
    <property type="match status" value="1"/>
</dbReference>
<proteinExistence type="predicted"/>
<reference evidence="1 2" key="1">
    <citation type="submission" date="2019-11" db="EMBL/GenBank/DDBJ databases">
        <title>Whole genome sequence of Oryza granulata.</title>
        <authorList>
            <person name="Li W."/>
        </authorList>
    </citation>
    <scope>NUCLEOTIDE SEQUENCE [LARGE SCALE GENOMIC DNA]</scope>
    <source>
        <strain evidence="2">cv. Menghai</strain>
        <tissue evidence="1">Leaf</tissue>
    </source>
</reference>
<evidence type="ECO:0000313" key="1">
    <source>
        <dbReference type="EMBL" id="KAF0889984.1"/>
    </source>
</evidence>
<protein>
    <recommendedName>
        <fullName evidence="3">Xylanase inhibitor C-terminal domain-containing protein</fullName>
    </recommendedName>
</protein>
<dbReference type="EMBL" id="SPHZ02000012">
    <property type="protein sequence ID" value="KAF0889984.1"/>
    <property type="molecule type" value="Genomic_DNA"/>
</dbReference>
<dbReference type="InterPro" id="IPR021109">
    <property type="entry name" value="Peptidase_aspartic_dom_sf"/>
</dbReference>